<dbReference type="PANTHER" id="PTHR30346:SF0">
    <property type="entry name" value="HCA OPERON TRANSCRIPTIONAL ACTIVATOR HCAR"/>
    <property type="match status" value="1"/>
</dbReference>
<protein>
    <submittedName>
        <fullName evidence="6">DNA-binding transcriptional LysR family regulator</fullName>
    </submittedName>
</protein>
<evidence type="ECO:0000256" key="4">
    <source>
        <dbReference type="ARBA" id="ARBA00023163"/>
    </source>
</evidence>
<dbReference type="PROSITE" id="PS50931">
    <property type="entry name" value="HTH_LYSR"/>
    <property type="match status" value="1"/>
</dbReference>
<dbReference type="GO" id="GO:0003677">
    <property type="term" value="F:DNA binding"/>
    <property type="evidence" value="ECO:0007669"/>
    <property type="project" value="UniProtKB-KW"/>
</dbReference>
<dbReference type="InterPro" id="IPR000847">
    <property type="entry name" value="LysR_HTH_N"/>
</dbReference>
<sequence length="288" mass="32152">MNWTLRELQVFVAAVETGSFTDAAIELHISQAAVSRTIASLERGVGFQLLRRIPRGCEPTNAGLQALPHVRRVLGEAERFERFLHTRHAHLRLGYAWAALGRHTAPLQRQWARQHEEVELELVRHNSPTAGLADGACDVAIVRREIDGRRFGSVIVGLEDRLVAFAADDPQWAGRRRLTMAEIADRTVVIDLRSGTTSEELWQHAAKMPRFTETTDVDAWLDVIAAGRGVGTTAEATAHHHPRPGVSYRRITDGPRIPVRLAWWRDERPPGLADLIDAVTRLYADSGK</sequence>
<comment type="similarity">
    <text evidence="1">Belongs to the LysR transcriptional regulatory family.</text>
</comment>
<dbReference type="InterPro" id="IPR005119">
    <property type="entry name" value="LysR_subst-bd"/>
</dbReference>
<evidence type="ECO:0000259" key="5">
    <source>
        <dbReference type="PROSITE" id="PS50931"/>
    </source>
</evidence>
<evidence type="ECO:0000256" key="3">
    <source>
        <dbReference type="ARBA" id="ARBA00023125"/>
    </source>
</evidence>
<name>A0A839N6U0_9MICO</name>
<evidence type="ECO:0000313" key="7">
    <source>
        <dbReference type="Proteomes" id="UP000559182"/>
    </source>
</evidence>
<organism evidence="6 7">
    <name type="scientific">Flexivirga oryzae</name>
    <dbReference type="NCBI Taxonomy" id="1794944"/>
    <lineage>
        <taxon>Bacteria</taxon>
        <taxon>Bacillati</taxon>
        <taxon>Actinomycetota</taxon>
        <taxon>Actinomycetes</taxon>
        <taxon>Micrococcales</taxon>
        <taxon>Dermacoccaceae</taxon>
        <taxon>Flexivirga</taxon>
    </lineage>
</organism>
<accession>A0A839N6U0</accession>
<dbReference type="Pfam" id="PF03466">
    <property type="entry name" value="LysR_substrate"/>
    <property type="match status" value="1"/>
</dbReference>
<reference evidence="6 7" key="1">
    <citation type="submission" date="2020-08" db="EMBL/GenBank/DDBJ databases">
        <title>Sequencing the genomes of 1000 actinobacteria strains.</title>
        <authorList>
            <person name="Klenk H.-P."/>
        </authorList>
    </citation>
    <scope>NUCLEOTIDE SEQUENCE [LARGE SCALE GENOMIC DNA]</scope>
    <source>
        <strain evidence="6 7">DSM 105369</strain>
    </source>
</reference>
<keyword evidence="7" id="KW-1185">Reference proteome</keyword>
<dbReference type="SUPFAM" id="SSF53850">
    <property type="entry name" value="Periplasmic binding protein-like II"/>
    <property type="match status" value="1"/>
</dbReference>
<dbReference type="PANTHER" id="PTHR30346">
    <property type="entry name" value="TRANSCRIPTIONAL DUAL REGULATOR HCAR-RELATED"/>
    <property type="match status" value="1"/>
</dbReference>
<dbReference type="Gene3D" id="3.40.190.10">
    <property type="entry name" value="Periplasmic binding protein-like II"/>
    <property type="match status" value="2"/>
</dbReference>
<dbReference type="InterPro" id="IPR036390">
    <property type="entry name" value="WH_DNA-bd_sf"/>
</dbReference>
<dbReference type="InterPro" id="IPR036388">
    <property type="entry name" value="WH-like_DNA-bd_sf"/>
</dbReference>
<keyword evidence="3 6" id="KW-0238">DNA-binding</keyword>
<dbReference type="RefSeq" id="WP_183320027.1">
    <property type="nucleotide sequence ID" value="NZ_JACHVQ010000001.1"/>
</dbReference>
<comment type="caution">
    <text evidence="6">The sequence shown here is derived from an EMBL/GenBank/DDBJ whole genome shotgun (WGS) entry which is preliminary data.</text>
</comment>
<evidence type="ECO:0000256" key="2">
    <source>
        <dbReference type="ARBA" id="ARBA00023015"/>
    </source>
</evidence>
<dbReference type="FunFam" id="1.10.10.10:FF:000001">
    <property type="entry name" value="LysR family transcriptional regulator"/>
    <property type="match status" value="1"/>
</dbReference>
<keyword evidence="4" id="KW-0804">Transcription</keyword>
<dbReference type="Pfam" id="PF00126">
    <property type="entry name" value="HTH_1"/>
    <property type="match status" value="1"/>
</dbReference>
<dbReference type="PRINTS" id="PR00039">
    <property type="entry name" value="HTHLYSR"/>
</dbReference>
<keyword evidence="2" id="KW-0805">Transcription regulation</keyword>
<dbReference type="Gene3D" id="1.10.10.10">
    <property type="entry name" value="Winged helix-like DNA-binding domain superfamily/Winged helix DNA-binding domain"/>
    <property type="match status" value="1"/>
</dbReference>
<proteinExistence type="inferred from homology"/>
<dbReference type="GO" id="GO:0032993">
    <property type="term" value="C:protein-DNA complex"/>
    <property type="evidence" value="ECO:0007669"/>
    <property type="project" value="TreeGrafter"/>
</dbReference>
<gene>
    <name evidence="6" type="ORF">FHU39_001797</name>
</gene>
<evidence type="ECO:0000256" key="1">
    <source>
        <dbReference type="ARBA" id="ARBA00009437"/>
    </source>
</evidence>
<dbReference type="SUPFAM" id="SSF46785">
    <property type="entry name" value="Winged helix' DNA-binding domain"/>
    <property type="match status" value="1"/>
</dbReference>
<dbReference type="AlphaFoldDB" id="A0A839N6U0"/>
<evidence type="ECO:0000313" key="6">
    <source>
        <dbReference type="EMBL" id="MBB2891813.1"/>
    </source>
</evidence>
<feature type="domain" description="HTH lysR-type" evidence="5">
    <location>
        <begin position="3"/>
        <end position="60"/>
    </location>
</feature>
<dbReference type="GO" id="GO:0003700">
    <property type="term" value="F:DNA-binding transcription factor activity"/>
    <property type="evidence" value="ECO:0007669"/>
    <property type="project" value="InterPro"/>
</dbReference>
<dbReference type="Proteomes" id="UP000559182">
    <property type="component" value="Unassembled WGS sequence"/>
</dbReference>
<dbReference type="EMBL" id="JACHVQ010000001">
    <property type="protein sequence ID" value="MBB2891813.1"/>
    <property type="molecule type" value="Genomic_DNA"/>
</dbReference>